<dbReference type="AlphaFoldDB" id="A0A1S3J7W6"/>
<feature type="region of interest" description="Disordered" evidence="1">
    <location>
        <begin position="41"/>
        <end position="69"/>
    </location>
</feature>
<sequence>MIMTGRALKAPSKYCSCGCGGMKAYHTSILPAKAETIKKTALQKSAKNSQKPHKYPNASQKSSNFYGPKSRRTVASDSLEIIRAEYDTWKDMKLAVECLLMLKSSQNWEQVPAMTRSMSVQDTVENEMEAAAKGLLLLKSASQMQKINQSSALPAFFGLTSSPDKAGPEQSEDLNLKEAAEGLTVLSGINKPHTGERCKKPWALENPRLPQSGRHFCQPIVSSIVTPACVQFEHEYDVENALEGLLMLNRASAYSHITKCKAHLGSEVPEHPMVPQDFAKAKHKIDVENVVEALFRLAGARGGVAVDKESAETEKMMVLQNKRQSTIVPSFNDLSDGPYSSTSNPDSLISTSDAVLNAGKSIRLVIMNSDCDLPASVVLTRQHVVSGEALMIGAEVEVPAPAWKIPGVSQPIATPHTKPQLSEIEYTVIPSCDHSYCIQESKGKANCKQATPTGKKFNKSQGIKRKAENLEQKMELKKAKGESVCTSGLQHTVGSNSDQFWGTQRTN</sequence>
<dbReference type="Proteomes" id="UP000085678">
    <property type="component" value="Unplaced"/>
</dbReference>
<dbReference type="RefSeq" id="XP_013406403.1">
    <property type="nucleotide sequence ID" value="XM_013550949.1"/>
</dbReference>
<keyword evidence="2" id="KW-1185">Reference proteome</keyword>
<name>A0A1S3J7W6_LINAN</name>
<evidence type="ECO:0000313" key="2">
    <source>
        <dbReference type="Proteomes" id="UP000085678"/>
    </source>
</evidence>
<proteinExistence type="predicted"/>
<dbReference type="KEGG" id="lak:106170910"/>
<gene>
    <name evidence="3" type="primary">LOC106170910</name>
</gene>
<evidence type="ECO:0000256" key="1">
    <source>
        <dbReference type="SAM" id="MobiDB-lite"/>
    </source>
</evidence>
<reference evidence="3" key="1">
    <citation type="submission" date="2025-08" db="UniProtKB">
        <authorList>
            <consortium name="RefSeq"/>
        </authorList>
    </citation>
    <scope>IDENTIFICATION</scope>
    <source>
        <tissue evidence="3">Gonads</tissue>
    </source>
</reference>
<protein>
    <submittedName>
        <fullName evidence="3">Uncharacterized protein LOC106170910</fullName>
    </submittedName>
</protein>
<dbReference type="GeneID" id="106170910"/>
<dbReference type="InParanoid" id="A0A1S3J7W6"/>
<accession>A0A1S3J7W6</accession>
<organism evidence="2 3">
    <name type="scientific">Lingula anatina</name>
    <name type="common">Brachiopod</name>
    <name type="synonym">Lingula unguis</name>
    <dbReference type="NCBI Taxonomy" id="7574"/>
    <lineage>
        <taxon>Eukaryota</taxon>
        <taxon>Metazoa</taxon>
        <taxon>Spiralia</taxon>
        <taxon>Lophotrochozoa</taxon>
        <taxon>Brachiopoda</taxon>
        <taxon>Linguliformea</taxon>
        <taxon>Lingulata</taxon>
        <taxon>Lingulida</taxon>
        <taxon>Linguloidea</taxon>
        <taxon>Lingulidae</taxon>
        <taxon>Lingula</taxon>
    </lineage>
</organism>
<evidence type="ECO:0000313" key="3">
    <source>
        <dbReference type="RefSeq" id="XP_013406403.1"/>
    </source>
</evidence>